<comment type="caution">
    <text evidence="1">The sequence shown here is derived from an EMBL/GenBank/DDBJ whole genome shotgun (WGS) entry which is preliminary data.</text>
</comment>
<accession>A7B2C7</accession>
<evidence type="ECO:0008006" key="3">
    <source>
        <dbReference type="Google" id="ProtNLM"/>
    </source>
</evidence>
<dbReference type="eggNOG" id="ENOG5031XPQ">
    <property type="taxonomic scope" value="Bacteria"/>
</dbReference>
<dbReference type="AlphaFoldDB" id="A7B2C7"/>
<protein>
    <recommendedName>
        <fullName evidence="3">Tetratricopeptide repeat protein</fullName>
    </recommendedName>
</protein>
<reference evidence="1 2" key="2">
    <citation type="submission" date="2007-06" db="EMBL/GenBank/DDBJ databases">
        <title>Draft genome sequence of Ruminococcus gnavus (ATCC 29149).</title>
        <authorList>
            <person name="Sudarsanam P."/>
            <person name="Ley R."/>
            <person name="Guruge J."/>
            <person name="Turnbaugh P.J."/>
            <person name="Mahowald M."/>
            <person name="Liep D."/>
            <person name="Gordon J."/>
        </authorList>
    </citation>
    <scope>NUCLEOTIDE SEQUENCE [LARGE SCALE GENOMIC DNA]</scope>
    <source>
        <strain evidence="1 2">ATCC 29149</strain>
    </source>
</reference>
<reference evidence="1 2" key="1">
    <citation type="submission" date="2007-04" db="EMBL/GenBank/DDBJ databases">
        <authorList>
            <person name="Fulton L."/>
            <person name="Clifton S."/>
            <person name="Fulton B."/>
            <person name="Xu J."/>
            <person name="Minx P."/>
            <person name="Pepin K.H."/>
            <person name="Johnson M."/>
            <person name="Thiruvilangam P."/>
            <person name="Bhonagiri V."/>
            <person name="Nash W.E."/>
            <person name="Mardis E.R."/>
            <person name="Wilson R.K."/>
        </authorList>
    </citation>
    <scope>NUCLEOTIDE SEQUENCE [LARGE SCALE GENOMIC DNA]</scope>
    <source>
        <strain evidence="1 2">ATCC 29149</strain>
    </source>
</reference>
<dbReference type="EMBL" id="AAYG02000012">
    <property type="protein sequence ID" value="EDN77898.1"/>
    <property type="molecule type" value="Genomic_DNA"/>
</dbReference>
<sequence>MMGSLILCHDQHAAHPYEITRIHCKIFTMEELCYYLCNNLYLIDYTIMNEQLCGWLEEDIGKRELADQLRDVIRMRGSVEKFVLTILKSSGIYKEAEMIRIQNVLERLKNQKDIERQKYKGDNLLESGEVEEAILVYQAILNEGEDENTDPKFYGKIYASLGSAYGRMFLYQQAARMYDRAYQICEDPKLLKPYLYASYKYMSMEEYHILLTKNDTYAEINTELRSEMKEIREGIQMEMSEQLTDKWKQQYRRSHI</sequence>
<dbReference type="SUPFAM" id="SSF48452">
    <property type="entry name" value="TPR-like"/>
    <property type="match status" value="1"/>
</dbReference>
<evidence type="ECO:0000313" key="2">
    <source>
        <dbReference type="Proteomes" id="UP000004410"/>
    </source>
</evidence>
<proteinExistence type="predicted"/>
<gene>
    <name evidence="1" type="ORF">RUMGNA_01705</name>
</gene>
<dbReference type="InterPro" id="IPR011990">
    <property type="entry name" value="TPR-like_helical_dom_sf"/>
</dbReference>
<evidence type="ECO:0000313" key="1">
    <source>
        <dbReference type="EMBL" id="EDN77898.1"/>
    </source>
</evidence>
<name>A7B2C7_MEDG7</name>
<organism evidence="1 2">
    <name type="scientific">Mediterraneibacter gnavus (strain ATCC 29149 / DSM 114966 / JCM 6515 / VPI C7-9)</name>
    <name type="common">Ruminococcus gnavus</name>
    <dbReference type="NCBI Taxonomy" id="411470"/>
    <lineage>
        <taxon>Bacteria</taxon>
        <taxon>Bacillati</taxon>
        <taxon>Bacillota</taxon>
        <taxon>Clostridia</taxon>
        <taxon>Lachnospirales</taxon>
        <taxon>Lachnospiraceae</taxon>
        <taxon>Mediterraneibacter</taxon>
    </lineage>
</organism>
<dbReference type="PaxDb" id="411470-RUMGNA_01705"/>
<dbReference type="Proteomes" id="UP000004410">
    <property type="component" value="Unassembled WGS sequence"/>
</dbReference>
<dbReference type="Gene3D" id="1.25.40.10">
    <property type="entry name" value="Tetratricopeptide repeat domain"/>
    <property type="match status" value="1"/>
</dbReference>